<keyword evidence="5" id="KW-0479">Metal-binding</keyword>
<dbReference type="EMBL" id="FMBL01000002">
    <property type="protein sequence ID" value="SCC79983.1"/>
    <property type="molecule type" value="Genomic_DNA"/>
</dbReference>
<dbReference type="GO" id="GO:0046872">
    <property type="term" value="F:metal ion binding"/>
    <property type="evidence" value="ECO:0007669"/>
    <property type="project" value="UniProtKB-KW"/>
</dbReference>
<dbReference type="SUPFAM" id="SSF55811">
    <property type="entry name" value="Nudix"/>
    <property type="match status" value="1"/>
</dbReference>
<keyword evidence="6" id="KW-0378">Hydrolase</keyword>
<evidence type="ECO:0000313" key="12">
    <source>
        <dbReference type="Proteomes" id="UP000242610"/>
    </source>
</evidence>
<dbReference type="Proteomes" id="UP000242610">
    <property type="component" value="Unassembled WGS sequence"/>
</dbReference>
<dbReference type="GO" id="GO:0006742">
    <property type="term" value="P:NADP+ catabolic process"/>
    <property type="evidence" value="ECO:0007669"/>
    <property type="project" value="TreeGrafter"/>
</dbReference>
<comment type="cofactor">
    <cofactor evidence="2">
        <name>Zn(2+)</name>
        <dbReference type="ChEBI" id="CHEBI:29105"/>
    </cofactor>
</comment>
<keyword evidence="8" id="KW-0520">NAD</keyword>
<feature type="domain" description="Nudix hydrolase" evidence="10">
    <location>
        <begin position="224"/>
        <end position="355"/>
    </location>
</feature>
<dbReference type="Gene3D" id="3.90.79.10">
    <property type="entry name" value="Nucleoside Triphosphate Pyrophosphohydrolase"/>
    <property type="match status" value="1"/>
</dbReference>
<evidence type="ECO:0000256" key="1">
    <source>
        <dbReference type="ARBA" id="ARBA00001946"/>
    </source>
</evidence>
<evidence type="ECO:0000256" key="4">
    <source>
        <dbReference type="ARBA" id="ARBA00012381"/>
    </source>
</evidence>
<evidence type="ECO:0000256" key="8">
    <source>
        <dbReference type="ARBA" id="ARBA00023027"/>
    </source>
</evidence>
<comment type="cofactor">
    <cofactor evidence="1">
        <name>Mg(2+)</name>
        <dbReference type="ChEBI" id="CHEBI:18420"/>
    </cofactor>
</comment>
<evidence type="ECO:0000256" key="6">
    <source>
        <dbReference type="ARBA" id="ARBA00022801"/>
    </source>
</evidence>
<sequence length="362" mass="39535">MATSFSSLALTQTLSFLPLVQGDTDYRAERREEPGLIETVLAQHGTTVIFVRDGMLAVPNGQAAKVDFETAAVRLASVPGDYVLRGFGGKLDALDVMGVIAVFLGAHGDDPDNVRQVVAFDVSGLAHDGDAQIDRKGGNQAYFAATDLLDKVMGRFDWVALQDFAPHSSAREVGWATTAVALSMWHAAQLYCPRCGSPVLPANAGWAQRCTNEGCRANKSLLFPRVEPAVIVSIVDGQDRLLLQHNKAWKDPARYSVCAGFVEAGENLEHACRREAEEETGLKLGEVKYLGSQPWPFPASLMVAFKARALSVDIQVDRRETTEAAFFTRDEFTEALVSGRIVPPGKSTIARYMIEEWYGRKL</sequence>
<dbReference type="GO" id="GO:0035529">
    <property type="term" value="F:NADH pyrophosphatase activity"/>
    <property type="evidence" value="ECO:0007669"/>
    <property type="project" value="TreeGrafter"/>
</dbReference>
<dbReference type="PROSITE" id="PS00893">
    <property type="entry name" value="NUDIX_BOX"/>
    <property type="match status" value="1"/>
</dbReference>
<name>A0A1C4H5B3_9BIFI</name>
<dbReference type="InterPro" id="IPR015376">
    <property type="entry name" value="Znr_NADH_PPase"/>
</dbReference>
<comment type="catalytic activity">
    <reaction evidence="9">
        <text>a 5'-end NAD(+)-phospho-ribonucleoside in mRNA + H2O = a 5'-end phospho-adenosine-phospho-ribonucleoside in mRNA + beta-nicotinamide D-ribonucleotide + 2 H(+)</text>
        <dbReference type="Rhea" id="RHEA:60876"/>
        <dbReference type="Rhea" id="RHEA-COMP:15698"/>
        <dbReference type="Rhea" id="RHEA-COMP:15719"/>
        <dbReference type="ChEBI" id="CHEBI:14649"/>
        <dbReference type="ChEBI" id="CHEBI:15377"/>
        <dbReference type="ChEBI" id="CHEBI:15378"/>
        <dbReference type="ChEBI" id="CHEBI:144029"/>
        <dbReference type="ChEBI" id="CHEBI:144051"/>
    </reaction>
    <physiologicalReaction direction="left-to-right" evidence="9">
        <dbReference type="Rhea" id="RHEA:60877"/>
    </physiologicalReaction>
</comment>
<dbReference type="GO" id="GO:0005829">
    <property type="term" value="C:cytosol"/>
    <property type="evidence" value="ECO:0007669"/>
    <property type="project" value="TreeGrafter"/>
</dbReference>
<evidence type="ECO:0000256" key="2">
    <source>
        <dbReference type="ARBA" id="ARBA00001947"/>
    </source>
</evidence>
<evidence type="ECO:0000259" key="10">
    <source>
        <dbReference type="PROSITE" id="PS51462"/>
    </source>
</evidence>
<keyword evidence="7" id="KW-0460">Magnesium</keyword>
<dbReference type="CDD" id="cd03429">
    <property type="entry name" value="NUDIX_NADH_pyrophosphatase_Nudt13"/>
    <property type="match status" value="1"/>
</dbReference>
<evidence type="ECO:0000256" key="9">
    <source>
        <dbReference type="ARBA" id="ARBA00023679"/>
    </source>
</evidence>
<evidence type="ECO:0000256" key="3">
    <source>
        <dbReference type="ARBA" id="ARBA00009595"/>
    </source>
</evidence>
<reference evidence="12" key="1">
    <citation type="submission" date="2016-08" db="EMBL/GenBank/DDBJ databases">
        <authorList>
            <person name="Varghese N."/>
            <person name="Submissions Spin"/>
        </authorList>
    </citation>
    <scope>NUCLEOTIDE SEQUENCE [LARGE SCALE GENOMIC DNA]</scope>
    <source>
        <strain evidence="12">R-52791</strain>
    </source>
</reference>
<dbReference type="InterPro" id="IPR015797">
    <property type="entry name" value="NUDIX_hydrolase-like_dom_sf"/>
</dbReference>
<dbReference type="InterPro" id="IPR000086">
    <property type="entry name" value="NUDIX_hydrolase_dom"/>
</dbReference>
<dbReference type="InterPro" id="IPR020084">
    <property type="entry name" value="NUDIX_hydrolase_CS"/>
</dbReference>
<dbReference type="Pfam" id="PF00293">
    <property type="entry name" value="NUDIX"/>
    <property type="match status" value="1"/>
</dbReference>
<dbReference type="InterPro" id="IPR049734">
    <property type="entry name" value="NudC-like_C"/>
</dbReference>
<protein>
    <recommendedName>
        <fullName evidence="4">NAD(+) diphosphatase</fullName>
        <ecNumber evidence="4">3.6.1.22</ecNumber>
    </recommendedName>
</protein>
<dbReference type="AlphaFoldDB" id="A0A1C4H5B3"/>
<dbReference type="GO" id="GO:0019677">
    <property type="term" value="P:NAD+ catabolic process"/>
    <property type="evidence" value="ECO:0007669"/>
    <property type="project" value="TreeGrafter"/>
</dbReference>
<organism evidence="11 12">
    <name type="scientific">Bifidobacterium commune</name>
    <dbReference type="NCBI Taxonomy" id="1505727"/>
    <lineage>
        <taxon>Bacteria</taxon>
        <taxon>Bacillati</taxon>
        <taxon>Actinomycetota</taxon>
        <taxon>Actinomycetes</taxon>
        <taxon>Bifidobacteriales</taxon>
        <taxon>Bifidobacteriaceae</taxon>
        <taxon>Bifidobacterium</taxon>
    </lineage>
</organism>
<comment type="similarity">
    <text evidence="3">Belongs to the Nudix hydrolase family. NudC subfamily.</text>
</comment>
<dbReference type="PROSITE" id="PS51462">
    <property type="entry name" value="NUDIX"/>
    <property type="match status" value="1"/>
</dbReference>
<evidence type="ECO:0000313" key="11">
    <source>
        <dbReference type="EMBL" id="SCC79983.1"/>
    </source>
</evidence>
<dbReference type="Pfam" id="PF09297">
    <property type="entry name" value="Zn_ribbon_NUD"/>
    <property type="match status" value="1"/>
</dbReference>
<dbReference type="EC" id="3.6.1.22" evidence="4"/>
<proteinExistence type="inferred from homology"/>
<dbReference type="PANTHER" id="PTHR42904:SF6">
    <property type="entry name" value="NAD-CAPPED RNA HYDROLASE NUDT12"/>
    <property type="match status" value="1"/>
</dbReference>
<dbReference type="PANTHER" id="PTHR42904">
    <property type="entry name" value="NUDIX HYDROLASE, NUDC SUBFAMILY"/>
    <property type="match status" value="1"/>
</dbReference>
<dbReference type="NCBIfam" id="NF001299">
    <property type="entry name" value="PRK00241.1"/>
    <property type="match status" value="1"/>
</dbReference>
<evidence type="ECO:0000256" key="7">
    <source>
        <dbReference type="ARBA" id="ARBA00022842"/>
    </source>
</evidence>
<evidence type="ECO:0000256" key="5">
    <source>
        <dbReference type="ARBA" id="ARBA00022723"/>
    </source>
</evidence>
<dbReference type="InterPro" id="IPR050241">
    <property type="entry name" value="NAD-cap_RNA_hydrolase_NudC"/>
</dbReference>
<accession>A0A1C4H5B3</accession>
<dbReference type="Gene3D" id="3.90.79.20">
    <property type="match status" value="1"/>
</dbReference>
<dbReference type="STRING" id="1505727.GA0061077_0913"/>
<dbReference type="RefSeq" id="WP_091847771.1">
    <property type="nucleotide sequence ID" value="NZ_FMBL01000002.1"/>
</dbReference>
<gene>
    <name evidence="11" type="ORF">GA0061077_0913</name>
</gene>
<keyword evidence="12" id="KW-1185">Reference proteome</keyword>
<dbReference type="OrthoDB" id="9791656at2"/>